<comment type="caution">
    <text evidence="2">The sequence shown here is derived from an EMBL/GenBank/DDBJ whole genome shotgun (WGS) entry which is preliminary data.</text>
</comment>
<evidence type="ECO:0000313" key="3">
    <source>
        <dbReference type="Proteomes" id="UP001157910"/>
    </source>
</evidence>
<protein>
    <submittedName>
        <fullName evidence="2">Uncharacterized protein</fullName>
    </submittedName>
</protein>
<keyword evidence="3" id="KW-1185">Reference proteome</keyword>
<proteinExistence type="predicted"/>
<gene>
    <name evidence="2" type="ORF">SAMN06296065_101518</name>
</gene>
<dbReference type="RefSeq" id="WP_283405054.1">
    <property type="nucleotide sequence ID" value="NZ_FXUI01000001.1"/>
</dbReference>
<reference evidence="2 3" key="1">
    <citation type="submission" date="2017-05" db="EMBL/GenBank/DDBJ databases">
        <authorList>
            <person name="Varghese N."/>
            <person name="Submissions S."/>
        </authorList>
    </citation>
    <scope>NUCLEOTIDE SEQUENCE [LARGE SCALE GENOMIC DNA]</scope>
    <source>
        <strain evidence="2 3">SM16</strain>
    </source>
</reference>
<organism evidence="2 3">
    <name type="scientific">Novosphingobium panipatense</name>
    <dbReference type="NCBI Taxonomy" id="428991"/>
    <lineage>
        <taxon>Bacteria</taxon>
        <taxon>Pseudomonadati</taxon>
        <taxon>Pseudomonadota</taxon>
        <taxon>Alphaproteobacteria</taxon>
        <taxon>Sphingomonadales</taxon>
        <taxon>Sphingomonadaceae</taxon>
        <taxon>Novosphingobium</taxon>
    </lineage>
</organism>
<sequence length="111" mass="12360">MRAERKREEEFHQNDESFAFPAWADAPIAVRGSSHPPLMSLVPRADLAQQPPAGESEAADSAGDAQMSYSPQSQDHTSGSQLRRRLVTPESLADFAQNDKPGFFRRMFGRK</sequence>
<accession>A0ABY1PZG5</accession>
<dbReference type="EMBL" id="FXUI01000001">
    <property type="protein sequence ID" value="SMP54079.1"/>
    <property type="molecule type" value="Genomic_DNA"/>
</dbReference>
<evidence type="ECO:0000256" key="1">
    <source>
        <dbReference type="SAM" id="MobiDB-lite"/>
    </source>
</evidence>
<evidence type="ECO:0000313" key="2">
    <source>
        <dbReference type="EMBL" id="SMP54079.1"/>
    </source>
</evidence>
<feature type="compositionally biased region" description="Polar residues" evidence="1">
    <location>
        <begin position="67"/>
        <end position="81"/>
    </location>
</feature>
<feature type="region of interest" description="Disordered" evidence="1">
    <location>
        <begin position="29"/>
        <end position="91"/>
    </location>
</feature>
<name>A0ABY1PZG5_9SPHN</name>
<dbReference type="Proteomes" id="UP001157910">
    <property type="component" value="Unassembled WGS sequence"/>
</dbReference>